<dbReference type="PANTHER" id="PTHR43441">
    <property type="entry name" value="RIBOSOMAL-PROTEIN-SERINE ACETYLTRANSFERASE"/>
    <property type="match status" value="1"/>
</dbReference>
<proteinExistence type="predicted"/>
<dbReference type="InterPro" id="IPR000182">
    <property type="entry name" value="GNAT_dom"/>
</dbReference>
<dbReference type="SUPFAM" id="SSF55729">
    <property type="entry name" value="Acyl-CoA N-acyltransferases (Nat)"/>
    <property type="match status" value="1"/>
</dbReference>
<sequence>MTAREIVARGEGFTLAKMLDGDQDYLSERGDAAFDPDRDERPPLLEVFRLAITDETGVELLGDVTWHAVDYGPSVRSRAYDLGFGLLPAARGRGIGGAAMRALACYVFETTPSNRVQASTDVTNIPAQRALAKAGFTREGVVRGAQLRGGEHHDLVAYGLLRAEVTGEKLTASQNASAELDSRDG</sequence>
<dbReference type="Gene3D" id="3.40.630.30">
    <property type="match status" value="1"/>
</dbReference>
<name>A0ABS8ZH73_9PSEU</name>
<dbReference type="InterPro" id="IPR016181">
    <property type="entry name" value="Acyl_CoA_acyltransferase"/>
</dbReference>
<accession>A0ABS8ZH73</accession>
<dbReference type="PANTHER" id="PTHR43441:SF10">
    <property type="entry name" value="ACETYLTRANSFERASE"/>
    <property type="match status" value="1"/>
</dbReference>
<dbReference type="Proteomes" id="UP001521150">
    <property type="component" value="Unassembled WGS sequence"/>
</dbReference>
<protein>
    <submittedName>
        <fullName evidence="2">GNAT family N-acetyltransferase</fullName>
    </submittedName>
</protein>
<reference evidence="2 3" key="1">
    <citation type="submission" date="2021-12" db="EMBL/GenBank/DDBJ databases">
        <title>Genome sequence of Kibdelosporangium philippinense ATCC 49844.</title>
        <authorList>
            <person name="Fedorov E.A."/>
            <person name="Omeragic M."/>
            <person name="Shalygina K.F."/>
            <person name="Maclea K.S."/>
        </authorList>
    </citation>
    <scope>NUCLEOTIDE SEQUENCE [LARGE SCALE GENOMIC DNA]</scope>
    <source>
        <strain evidence="2 3">ATCC 49844</strain>
    </source>
</reference>
<evidence type="ECO:0000313" key="3">
    <source>
        <dbReference type="Proteomes" id="UP001521150"/>
    </source>
</evidence>
<keyword evidence="3" id="KW-1185">Reference proteome</keyword>
<evidence type="ECO:0000259" key="1">
    <source>
        <dbReference type="PROSITE" id="PS51186"/>
    </source>
</evidence>
<dbReference type="EMBL" id="JAJVCN010000002">
    <property type="protein sequence ID" value="MCE7005838.1"/>
    <property type="molecule type" value="Genomic_DNA"/>
</dbReference>
<dbReference type="InterPro" id="IPR051908">
    <property type="entry name" value="Ribosomal_N-acetyltransferase"/>
</dbReference>
<evidence type="ECO:0000313" key="2">
    <source>
        <dbReference type="EMBL" id="MCE7005838.1"/>
    </source>
</evidence>
<dbReference type="RefSeq" id="WP_233727368.1">
    <property type="nucleotide sequence ID" value="NZ_JAJVCN010000002.1"/>
</dbReference>
<organism evidence="2 3">
    <name type="scientific">Kibdelosporangium philippinense</name>
    <dbReference type="NCBI Taxonomy" id="211113"/>
    <lineage>
        <taxon>Bacteria</taxon>
        <taxon>Bacillati</taxon>
        <taxon>Actinomycetota</taxon>
        <taxon>Actinomycetes</taxon>
        <taxon>Pseudonocardiales</taxon>
        <taxon>Pseudonocardiaceae</taxon>
        <taxon>Kibdelosporangium</taxon>
    </lineage>
</organism>
<dbReference type="PROSITE" id="PS51186">
    <property type="entry name" value="GNAT"/>
    <property type="match status" value="1"/>
</dbReference>
<feature type="domain" description="N-acetyltransferase" evidence="1">
    <location>
        <begin position="1"/>
        <end position="162"/>
    </location>
</feature>
<comment type="caution">
    <text evidence="2">The sequence shown here is derived from an EMBL/GenBank/DDBJ whole genome shotgun (WGS) entry which is preliminary data.</text>
</comment>
<dbReference type="Pfam" id="PF13302">
    <property type="entry name" value="Acetyltransf_3"/>
    <property type="match status" value="1"/>
</dbReference>
<gene>
    <name evidence="2" type="ORF">LWC34_23845</name>
</gene>